<organism evidence="1">
    <name type="scientific">Arundo donax</name>
    <name type="common">Giant reed</name>
    <name type="synonym">Donax arundinaceus</name>
    <dbReference type="NCBI Taxonomy" id="35708"/>
    <lineage>
        <taxon>Eukaryota</taxon>
        <taxon>Viridiplantae</taxon>
        <taxon>Streptophyta</taxon>
        <taxon>Embryophyta</taxon>
        <taxon>Tracheophyta</taxon>
        <taxon>Spermatophyta</taxon>
        <taxon>Magnoliopsida</taxon>
        <taxon>Liliopsida</taxon>
        <taxon>Poales</taxon>
        <taxon>Poaceae</taxon>
        <taxon>PACMAD clade</taxon>
        <taxon>Arundinoideae</taxon>
        <taxon>Arundineae</taxon>
        <taxon>Arundo</taxon>
    </lineage>
</organism>
<sequence length="48" mass="5729">MIKPEIVEQKEHWEIRIRKGHQGIAMATNHVPRHHNCKTLHFTIDMCL</sequence>
<reference evidence="1" key="2">
    <citation type="journal article" date="2015" name="Data Brief">
        <title>Shoot transcriptome of the giant reed, Arundo donax.</title>
        <authorList>
            <person name="Barrero R.A."/>
            <person name="Guerrero F.D."/>
            <person name="Moolhuijzen P."/>
            <person name="Goolsby J.A."/>
            <person name="Tidwell J."/>
            <person name="Bellgard S.E."/>
            <person name="Bellgard M.I."/>
        </authorList>
    </citation>
    <scope>NUCLEOTIDE SEQUENCE</scope>
    <source>
        <tissue evidence="1">Shoot tissue taken approximately 20 cm above the soil surface</tissue>
    </source>
</reference>
<dbReference type="AlphaFoldDB" id="A0A0A9ARH7"/>
<proteinExistence type="predicted"/>
<reference evidence="1" key="1">
    <citation type="submission" date="2014-09" db="EMBL/GenBank/DDBJ databases">
        <authorList>
            <person name="Magalhaes I.L.F."/>
            <person name="Oliveira U."/>
            <person name="Santos F.R."/>
            <person name="Vidigal T.H.D.A."/>
            <person name="Brescovit A.D."/>
            <person name="Santos A.J."/>
        </authorList>
    </citation>
    <scope>NUCLEOTIDE SEQUENCE</scope>
    <source>
        <tissue evidence="1">Shoot tissue taken approximately 20 cm above the soil surface</tissue>
    </source>
</reference>
<name>A0A0A9ARH7_ARUDO</name>
<evidence type="ECO:0000313" key="1">
    <source>
        <dbReference type="EMBL" id="JAD49662.1"/>
    </source>
</evidence>
<dbReference type="EMBL" id="GBRH01248233">
    <property type="protein sequence ID" value="JAD49662.1"/>
    <property type="molecule type" value="Transcribed_RNA"/>
</dbReference>
<protein>
    <submittedName>
        <fullName evidence="1">Uncharacterized protein</fullName>
    </submittedName>
</protein>
<accession>A0A0A9ARH7</accession>